<organism evidence="3 4">
    <name type="scientific">Hanseniaspora uvarum</name>
    <name type="common">Yeast</name>
    <name type="synonym">Kloeckera apiculata</name>
    <dbReference type="NCBI Taxonomy" id="29833"/>
    <lineage>
        <taxon>Eukaryota</taxon>
        <taxon>Fungi</taxon>
        <taxon>Dikarya</taxon>
        <taxon>Ascomycota</taxon>
        <taxon>Saccharomycotina</taxon>
        <taxon>Saccharomycetes</taxon>
        <taxon>Saccharomycodales</taxon>
        <taxon>Saccharomycodaceae</taxon>
        <taxon>Hanseniaspora</taxon>
    </lineage>
</organism>
<feature type="region of interest" description="Disordered" evidence="1">
    <location>
        <begin position="227"/>
        <end position="246"/>
    </location>
</feature>
<dbReference type="EMBL" id="LPNN01000002">
    <property type="protein sequence ID" value="OEJ91738.1"/>
    <property type="molecule type" value="Genomic_DNA"/>
</dbReference>
<dbReference type="OrthoDB" id="5355528at2759"/>
<accession>A0A1E5RYB8</accession>
<dbReference type="Proteomes" id="UP000095358">
    <property type="component" value="Unassembled WGS sequence"/>
</dbReference>
<proteinExistence type="predicted"/>
<dbReference type="VEuPathDB" id="FungiDB:AWRI3580_g887"/>
<keyword evidence="4" id="KW-1185">Reference proteome</keyword>
<evidence type="ECO:0000259" key="2">
    <source>
        <dbReference type="Pfam" id="PF25909"/>
    </source>
</evidence>
<evidence type="ECO:0000256" key="1">
    <source>
        <dbReference type="SAM" id="MobiDB-lite"/>
    </source>
</evidence>
<name>A0A1E5RYB8_HANUV</name>
<protein>
    <submittedName>
        <fullName evidence="3">Protein AHC1</fullName>
    </submittedName>
</protein>
<comment type="caution">
    <text evidence="3">The sequence shown here is derived from an EMBL/GenBank/DDBJ whole genome shotgun (WGS) entry which is preliminary data.</text>
</comment>
<reference evidence="4" key="1">
    <citation type="journal article" date="2016" name="Genome Announc.">
        <title>Genome sequences of three species of Hanseniaspora isolated from spontaneous wine fermentations.</title>
        <authorList>
            <person name="Sternes P.R."/>
            <person name="Lee D."/>
            <person name="Kutyna D.R."/>
            <person name="Borneman A.R."/>
        </authorList>
    </citation>
    <scope>NUCLEOTIDE SEQUENCE [LARGE SCALE GENOMIC DNA]</scope>
    <source>
        <strain evidence="4">AWRI3580</strain>
    </source>
</reference>
<dbReference type="InterPro" id="IPR058706">
    <property type="entry name" value="zf-C2H2_AHC1-like"/>
</dbReference>
<gene>
    <name evidence="3" type="ORF">AWRI3580_g887</name>
</gene>
<dbReference type="STRING" id="29833.A0A1E5RYB8"/>
<dbReference type="AlphaFoldDB" id="A0A1E5RYB8"/>
<feature type="domain" description="AHC1-like C2H2 zinc-finger" evidence="2">
    <location>
        <begin position="263"/>
        <end position="357"/>
    </location>
</feature>
<evidence type="ECO:0000313" key="3">
    <source>
        <dbReference type="EMBL" id="OEJ91738.1"/>
    </source>
</evidence>
<sequence>MNKVKVTKNKRSRQVDFIDPMEKMDPLINKSNKRTRRQFNEQIDLSTMNTGSFEKATDVDENDSYIGLTPKTPKDENYYVYANASHSHNVSTPGTVVSDFELDRLELEDVEHSYEKEKTDSKLITLAEDTKNNLLNETMLFMTLENEKLKKMKKLKYELEQKTRIYESLKKLLMNKKEIKIPPHLLEKYHHIGLDESTYSIVVNNGKTRKESMAKAVSPMTDISKKAPKLSIANQRKNSSTSNSSASVNSALASNAYIRGSGIVGRDSFDKLIYKRSDGILINLKCSLCSKDDFVSPQGIINHYRFKHGGKQYGNQNECILDNMEYYDLLQSSKILEKFKELKIDPKKSYLNYNVAFTDSLDLKTETVESLDSKVEFIKTLSFKKKGMVASSGNTDTTNTSRKNTENEKENIIQVISLDNNHLKKYVSAKSGNPQVVDEVNDFILNFEPTDMETPNVVADNDKEVIESEGKTVKRRKLNQGSVDISVLPERRSKRKVSIPKRLLD</sequence>
<evidence type="ECO:0000313" key="4">
    <source>
        <dbReference type="Proteomes" id="UP000095358"/>
    </source>
</evidence>
<dbReference type="Pfam" id="PF25909">
    <property type="entry name" value="zf-C2H2_AHC1"/>
    <property type="match status" value="1"/>
</dbReference>